<proteinExistence type="predicted"/>
<evidence type="ECO:0000256" key="1">
    <source>
        <dbReference type="SAM" id="Phobius"/>
    </source>
</evidence>
<evidence type="ECO:0000313" key="3">
    <source>
        <dbReference type="Proteomes" id="UP001286313"/>
    </source>
</evidence>
<gene>
    <name evidence="2" type="ORF">Pcinc_033735</name>
</gene>
<keyword evidence="3" id="KW-1185">Reference proteome</keyword>
<dbReference type="AlphaFoldDB" id="A0AAE1JY40"/>
<keyword evidence="1" id="KW-0472">Membrane</keyword>
<sequence length="253" mass="28825">MELLRVVGCSRRSYLCCLPYSHTLYFIVFRRVWLSGKMSFNDIDVASSLNMGPAASPPLLTHPASFLSRKRRMNFFDLANLLDSDGNLQNEMMVFAFAATMLSTIPILLGNEFDVNVGLRKRRLVGPYKDPDQAESTSYISYTEHNPPTFFSGYTYKQLMTSTPGPLLYHVHNNTNKKGSETAFNHHGQTNLPADPSLIQQLENLMQWSAEKVKDKAVLPLLINLALDRYNGNTNPADKLVRSAYKKWVKYWY</sequence>
<keyword evidence="1" id="KW-1133">Transmembrane helix</keyword>
<reference evidence="2" key="1">
    <citation type="submission" date="2023-10" db="EMBL/GenBank/DDBJ databases">
        <title>Genome assemblies of two species of porcelain crab, Petrolisthes cinctipes and Petrolisthes manimaculis (Anomura: Porcellanidae).</title>
        <authorList>
            <person name="Angst P."/>
        </authorList>
    </citation>
    <scope>NUCLEOTIDE SEQUENCE</scope>
    <source>
        <strain evidence="2">PB745_01</strain>
        <tissue evidence="2">Gill</tissue>
    </source>
</reference>
<feature type="transmembrane region" description="Helical" evidence="1">
    <location>
        <begin position="12"/>
        <end position="33"/>
    </location>
</feature>
<feature type="transmembrane region" description="Helical" evidence="1">
    <location>
        <begin position="92"/>
        <end position="113"/>
    </location>
</feature>
<dbReference type="EMBL" id="JAWQEG010004794">
    <property type="protein sequence ID" value="KAK3860197.1"/>
    <property type="molecule type" value="Genomic_DNA"/>
</dbReference>
<evidence type="ECO:0000313" key="2">
    <source>
        <dbReference type="EMBL" id="KAK3860197.1"/>
    </source>
</evidence>
<organism evidence="2 3">
    <name type="scientific">Petrolisthes cinctipes</name>
    <name type="common">Flat porcelain crab</name>
    <dbReference type="NCBI Taxonomy" id="88211"/>
    <lineage>
        <taxon>Eukaryota</taxon>
        <taxon>Metazoa</taxon>
        <taxon>Ecdysozoa</taxon>
        <taxon>Arthropoda</taxon>
        <taxon>Crustacea</taxon>
        <taxon>Multicrustacea</taxon>
        <taxon>Malacostraca</taxon>
        <taxon>Eumalacostraca</taxon>
        <taxon>Eucarida</taxon>
        <taxon>Decapoda</taxon>
        <taxon>Pleocyemata</taxon>
        <taxon>Anomura</taxon>
        <taxon>Galatheoidea</taxon>
        <taxon>Porcellanidae</taxon>
        <taxon>Petrolisthes</taxon>
    </lineage>
</organism>
<keyword evidence="1" id="KW-0812">Transmembrane</keyword>
<comment type="caution">
    <text evidence="2">The sequence shown here is derived from an EMBL/GenBank/DDBJ whole genome shotgun (WGS) entry which is preliminary data.</text>
</comment>
<name>A0AAE1JY40_PETCI</name>
<protein>
    <submittedName>
        <fullName evidence="2">Uncharacterized protein</fullName>
    </submittedName>
</protein>
<accession>A0AAE1JY40</accession>
<dbReference type="Proteomes" id="UP001286313">
    <property type="component" value="Unassembled WGS sequence"/>
</dbReference>